<evidence type="ECO:0000256" key="3">
    <source>
        <dbReference type="ARBA" id="ARBA00020629"/>
    </source>
</evidence>
<comment type="similarity">
    <text evidence="2 8">Belongs to the Mediator complex subunit 4 family.</text>
</comment>
<dbReference type="AlphaFoldDB" id="A0A9W4I1B7"/>
<feature type="compositionally biased region" description="Acidic residues" evidence="10">
    <location>
        <begin position="167"/>
        <end position="179"/>
    </location>
</feature>
<dbReference type="PANTHER" id="PTHR13208:SF2">
    <property type="entry name" value="MEDIATOR OF RNA POLYMERASE II TRANSCRIPTION SUBUNIT 4"/>
    <property type="match status" value="1"/>
</dbReference>
<dbReference type="EMBL" id="CAJVOS010000049">
    <property type="protein sequence ID" value="CAG8196704.1"/>
    <property type="molecule type" value="Genomic_DNA"/>
</dbReference>
<evidence type="ECO:0000256" key="6">
    <source>
        <dbReference type="ARBA" id="ARBA00023242"/>
    </source>
</evidence>
<dbReference type="InterPro" id="IPR019258">
    <property type="entry name" value="Mediator_Med4"/>
</dbReference>
<dbReference type="GO" id="GO:0070847">
    <property type="term" value="C:core mediator complex"/>
    <property type="evidence" value="ECO:0007669"/>
    <property type="project" value="TreeGrafter"/>
</dbReference>
<evidence type="ECO:0000256" key="5">
    <source>
        <dbReference type="ARBA" id="ARBA00023163"/>
    </source>
</evidence>
<feature type="compositionally biased region" description="Basic and acidic residues" evidence="10">
    <location>
        <begin position="324"/>
        <end position="333"/>
    </location>
</feature>
<keyword evidence="5 8" id="KW-0804">Transcription</keyword>
<evidence type="ECO:0000256" key="9">
    <source>
        <dbReference type="SAM" id="Coils"/>
    </source>
</evidence>
<dbReference type="Pfam" id="PF10018">
    <property type="entry name" value="Med4"/>
    <property type="match status" value="1"/>
</dbReference>
<evidence type="ECO:0000256" key="2">
    <source>
        <dbReference type="ARBA" id="ARBA00009626"/>
    </source>
</evidence>
<comment type="caution">
    <text evidence="11">The sequence shown here is derived from an EMBL/GenBank/DDBJ whole genome shotgun (WGS) entry which is preliminary data.</text>
</comment>
<dbReference type="GO" id="GO:0006357">
    <property type="term" value="P:regulation of transcription by RNA polymerase II"/>
    <property type="evidence" value="ECO:0007669"/>
    <property type="project" value="InterPro"/>
</dbReference>
<dbReference type="Proteomes" id="UP001153618">
    <property type="component" value="Unassembled WGS sequence"/>
</dbReference>
<name>A0A9W4I1B7_PENOL</name>
<accession>A0A9W4I1B7</accession>
<feature type="region of interest" description="Disordered" evidence="10">
    <location>
        <begin position="1"/>
        <end position="20"/>
    </location>
</feature>
<evidence type="ECO:0000313" key="12">
    <source>
        <dbReference type="Proteomes" id="UP001153618"/>
    </source>
</evidence>
<keyword evidence="4 8" id="KW-0805">Transcription regulation</keyword>
<proteinExistence type="inferred from homology"/>
<evidence type="ECO:0000256" key="10">
    <source>
        <dbReference type="SAM" id="MobiDB-lite"/>
    </source>
</evidence>
<keyword evidence="12" id="KW-1185">Reference proteome</keyword>
<sequence>MCTQEYIPGPSPPGHSTTKHTNQHFHLTITSTGLRTSRQSVLGQLTACPRDPRLRARSLRALRSPNSTMNALVQSALTDVESKLNALLTSLTTSPTAAGAPAAAVALLEADDALTSAIETLRQHQENHAKILRLREEAQQLEDRVKGIVRDIEGFDKEIRTACGDNSDSESDSDSDDEARDEKLAPRGIKEIDYKLLLDFARRISKYNHEAAADAATGVVKRQELPATDKDVKMTGTNGDATEAGTEPVASVTKNATQWLDESANVTREVYMLPYPMEERIRMGLMGQIQLAAGDDPEKEVERLLREAQGHGAAEPPAPVEPAEETKQADEAAKAAAHAGSSAGMPRAPAPSAPKPKPKAMLDLDLYDPDDDDD</sequence>
<dbReference type="GO" id="GO:0003712">
    <property type="term" value="F:transcription coregulator activity"/>
    <property type="evidence" value="ECO:0007669"/>
    <property type="project" value="InterPro"/>
</dbReference>
<feature type="compositionally biased region" description="Low complexity" evidence="10">
    <location>
        <begin position="334"/>
        <end position="347"/>
    </location>
</feature>
<evidence type="ECO:0000256" key="1">
    <source>
        <dbReference type="ARBA" id="ARBA00004123"/>
    </source>
</evidence>
<feature type="region of interest" description="Disordered" evidence="10">
    <location>
        <begin position="160"/>
        <end position="184"/>
    </location>
</feature>
<evidence type="ECO:0000256" key="7">
    <source>
        <dbReference type="ARBA" id="ARBA00031257"/>
    </source>
</evidence>
<feature type="coiled-coil region" evidence="9">
    <location>
        <begin position="121"/>
        <end position="158"/>
    </location>
</feature>
<feature type="compositionally biased region" description="Acidic residues" evidence="10">
    <location>
        <begin position="365"/>
        <end position="374"/>
    </location>
</feature>
<feature type="region of interest" description="Disordered" evidence="10">
    <location>
        <begin position="309"/>
        <end position="374"/>
    </location>
</feature>
<comment type="subcellular location">
    <subcellularLocation>
        <location evidence="1 8">Nucleus</location>
    </subcellularLocation>
</comment>
<feature type="region of interest" description="Disordered" evidence="10">
    <location>
        <begin position="227"/>
        <end position="247"/>
    </location>
</feature>
<dbReference type="PANTHER" id="PTHR13208">
    <property type="entry name" value="MEDIATOR OF RNA POLYMERASE II TRANSCRIPTION SUBUNIT 4"/>
    <property type="match status" value="1"/>
</dbReference>
<organism evidence="11 12">
    <name type="scientific">Penicillium olsonii</name>
    <dbReference type="NCBI Taxonomy" id="99116"/>
    <lineage>
        <taxon>Eukaryota</taxon>
        <taxon>Fungi</taxon>
        <taxon>Dikarya</taxon>
        <taxon>Ascomycota</taxon>
        <taxon>Pezizomycotina</taxon>
        <taxon>Eurotiomycetes</taxon>
        <taxon>Eurotiomycetidae</taxon>
        <taxon>Eurotiales</taxon>
        <taxon>Aspergillaceae</taxon>
        <taxon>Penicillium</taxon>
    </lineage>
</organism>
<dbReference type="OrthoDB" id="1929813at2759"/>
<dbReference type="GO" id="GO:0016592">
    <property type="term" value="C:mediator complex"/>
    <property type="evidence" value="ECO:0007669"/>
    <property type="project" value="InterPro"/>
</dbReference>
<evidence type="ECO:0000313" key="11">
    <source>
        <dbReference type="EMBL" id="CAG8196704.1"/>
    </source>
</evidence>
<comment type="subunit">
    <text evidence="8">Component of the Mediator complex.</text>
</comment>
<keyword evidence="9" id="KW-0175">Coiled coil</keyword>
<reference evidence="11" key="1">
    <citation type="submission" date="2021-07" db="EMBL/GenBank/DDBJ databases">
        <authorList>
            <person name="Branca A.L. A."/>
        </authorList>
    </citation>
    <scope>NUCLEOTIDE SEQUENCE</scope>
</reference>
<keyword evidence="6 8" id="KW-0539">Nucleus</keyword>
<evidence type="ECO:0000256" key="8">
    <source>
        <dbReference type="RuleBase" id="RU364141"/>
    </source>
</evidence>
<keyword evidence="8" id="KW-0010">Activator</keyword>
<comment type="function">
    <text evidence="8">Component of the Mediator complex, a coactivator involved in the regulated transcription of nearly all RNA polymerase II-dependent genes. Mediator functions as a bridge to convey information from gene-specific regulatory proteins to the basal RNA polymerase II transcription machinery. Mediator is recruited to promoters by direct interactions with regulatory proteins and serves as a scaffold for the assembly of a functional preinitiation complex with RNA polymerase II and the general transcription factors.</text>
</comment>
<gene>
    <name evidence="8" type="primary">MED4</name>
    <name evidence="11" type="ORF">POLS_LOCUS7411</name>
</gene>
<evidence type="ECO:0000256" key="4">
    <source>
        <dbReference type="ARBA" id="ARBA00023015"/>
    </source>
</evidence>
<protein>
    <recommendedName>
        <fullName evidence="3 8">Mediator of RNA polymerase II transcription subunit 4</fullName>
    </recommendedName>
    <alternativeName>
        <fullName evidence="7 8">Mediator complex subunit 4</fullName>
    </alternativeName>
</protein>